<evidence type="ECO:0000256" key="5">
    <source>
        <dbReference type="ARBA" id="ARBA00023277"/>
    </source>
</evidence>
<dbReference type="GO" id="GO:0016791">
    <property type="term" value="F:phosphatase activity"/>
    <property type="evidence" value="ECO:0007669"/>
    <property type="project" value="InterPro"/>
</dbReference>
<dbReference type="InterPro" id="IPR036412">
    <property type="entry name" value="HAD-like_sf"/>
</dbReference>
<sequence>MTATRKPAAFLDRDGVLNRDDGYIGTIDRFHWTDGAADAVRRLNDAGYHVFIISNQSGVARGMFTEDDVESLHDWMRAELSQQGARIDDIRFCPFHPDAPLTAYRLDSDWRKPKPGMLLDLIEHWPVELSGSFLIGDKDSDLRAAKAVGIDGYLFEGGNLARFVDGVIAKTRG</sequence>
<keyword evidence="11" id="KW-0460">Magnesium</keyword>
<evidence type="ECO:0000313" key="13">
    <source>
        <dbReference type="Proteomes" id="UP000194137"/>
    </source>
</evidence>
<evidence type="ECO:0000256" key="7">
    <source>
        <dbReference type="PIRNR" id="PIRNR004682"/>
    </source>
</evidence>
<keyword evidence="13" id="KW-1185">Reference proteome</keyword>
<feature type="active site" description="Proton donor" evidence="8">
    <location>
        <position position="14"/>
    </location>
</feature>
<dbReference type="EMBL" id="CP021112">
    <property type="protein sequence ID" value="ARQ00688.1"/>
    <property type="molecule type" value="Genomic_DNA"/>
</dbReference>
<evidence type="ECO:0000256" key="10">
    <source>
        <dbReference type="PIRSR" id="PIRSR004682-3"/>
    </source>
</evidence>
<dbReference type="CDD" id="cd07503">
    <property type="entry name" value="HAD_HisB-N"/>
    <property type="match status" value="1"/>
</dbReference>
<keyword evidence="3 11" id="KW-0479">Metal-binding</keyword>
<dbReference type="SUPFAM" id="SSF56784">
    <property type="entry name" value="HAD-like"/>
    <property type="match status" value="1"/>
</dbReference>
<organism evidence="12 13">
    <name type="scientific">Pseudorhodoplanes sinuspersici</name>
    <dbReference type="NCBI Taxonomy" id="1235591"/>
    <lineage>
        <taxon>Bacteria</taxon>
        <taxon>Pseudomonadati</taxon>
        <taxon>Pseudomonadota</taxon>
        <taxon>Alphaproteobacteria</taxon>
        <taxon>Hyphomicrobiales</taxon>
        <taxon>Pseudorhodoplanes</taxon>
    </lineage>
</organism>
<feature type="binding site" evidence="11">
    <location>
        <position position="93"/>
    </location>
    <ligand>
        <name>Zn(2+)</name>
        <dbReference type="ChEBI" id="CHEBI:29105"/>
    </ligand>
</feature>
<dbReference type="PANTHER" id="PTHR42891">
    <property type="entry name" value="D-GLYCERO-BETA-D-MANNO-HEPTOSE-1,7-BISPHOSPHATE 7-PHOSPHATASE"/>
    <property type="match status" value="1"/>
</dbReference>
<keyword evidence="2 7" id="KW-0963">Cytoplasm</keyword>
<reference evidence="12 13" key="1">
    <citation type="submission" date="2017-05" db="EMBL/GenBank/DDBJ databases">
        <title>Full genome sequence of Pseudorhodoplanes sinuspersici.</title>
        <authorList>
            <person name="Dastgheib S.M.M."/>
            <person name="Shavandi M."/>
            <person name="Tirandaz H."/>
        </authorList>
    </citation>
    <scope>NUCLEOTIDE SEQUENCE [LARGE SCALE GENOMIC DNA]</scope>
    <source>
        <strain evidence="12 13">RIPI110</strain>
    </source>
</reference>
<comment type="similarity">
    <text evidence="7">Belongs to the gmhB family.</text>
</comment>
<dbReference type="InterPro" id="IPR006549">
    <property type="entry name" value="HAD-SF_hydro_IIIA"/>
</dbReference>
<keyword evidence="5 7" id="KW-0119">Carbohydrate metabolism</keyword>
<dbReference type="GO" id="GO:0046872">
    <property type="term" value="F:metal ion binding"/>
    <property type="evidence" value="ECO:0007669"/>
    <property type="project" value="UniProtKB-KW"/>
</dbReference>
<feature type="active site" description="Nucleophile" evidence="8">
    <location>
        <position position="12"/>
    </location>
</feature>
<feature type="binding site" evidence="11">
    <location>
        <position position="137"/>
    </location>
    <ligand>
        <name>Mg(2+)</name>
        <dbReference type="ChEBI" id="CHEBI:18420"/>
    </ligand>
</feature>
<feature type="site" description="Stabilizes the phosphoryl group" evidence="10">
    <location>
        <position position="54"/>
    </location>
</feature>
<dbReference type="STRING" id="1235591.CAK95_17570"/>
<dbReference type="PANTHER" id="PTHR42891:SF1">
    <property type="entry name" value="D-GLYCERO-BETA-D-MANNO-HEPTOSE-1,7-BISPHOSPHATE 7-PHOSPHATASE"/>
    <property type="match status" value="1"/>
</dbReference>
<evidence type="ECO:0000256" key="1">
    <source>
        <dbReference type="ARBA" id="ARBA00004496"/>
    </source>
</evidence>
<feature type="binding site" evidence="9">
    <location>
        <position position="138"/>
    </location>
    <ligand>
        <name>substrate</name>
    </ligand>
</feature>
<dbReference type="KEGG" id="psin:CAK95_17570"/>
<evidence type="ECO:0000256" key="6">
    <source>
        <dbReference type="ARBA" id="ARBA00031828"/>
    </source>
</evidence>
<feature type="site" description="Stabilizes the phosphoryl group" evidence="10">
    <location>
        <position position="112"/>
    </location>
</feature>
<feature type="site" description="Stabilizes the phosphoryl group" evidence="10">
    <location>
        <position position="111"/>
    </location>
</feature>
<feature type="binding site" evidence="11">
    <location>
        <position position="138"/>
    </location>
    <ligand>
        <name>Mg(2+)</name>
        <dbReference type="ChEBI" id="CHEBI:18420"/>
    </ligand>
</feature>
<evidence type="ECO:0000256" key="11">
    <source>
        <dbReference type="PIRSR" id="PIRSR004682-4"/>
    </source>
</evidence>
<evidence type="ECO:0000256" key="8">
    <source>
        <dbReference type="PIRSR" id="PIRSR004682-1"/>
    </source>
</evidence>
<feature type="binding site" evidence="9">
    <location>
        <begin position="54"/>
        <end position="57"/>
    </location>
    <ligand>
        <name>substrate</name>
    </ligand>
</feature>
<dbReference type="EC" id="3.1.3.-" evidence="7"/>
<evidence type="ECO:0000313" key="12">
    <source>
        <dbReference type="EMBL" id="ARQ00688.1"/>
    </source>
</evidence>
<feature type="binding site" evidence="9">
    <location>
        <begin position="12"/>
        <end position="14"/>
    </location>
    <ligand>
        <name>substrate</name>
    </ligand>
</feature>
<dbReference type="Pfam" id="PF13242">
    <property type="entry name" value="Hydrolase_like"/>
    <property type="match status" value="1"/>
</dbReference>
<keyword evidence="11" id="KW-0862">Zinc</keyword>
<proteinExistence type="inferred from homology"/>
<dbReference type="RefSeq" id="WP_086089083.1">
    <property type="nucleotide sequence ID" value="NZ_CP021112.1"/>
</dbReference>
<dbReference type="PIRSF" id="PIRSF004682">
    <property type="entry name" value="GmhB"/>
    <property type="match status" value="1"/>
</dbReference>
<dbReference type="OrthoDB" id="9814110at2"/>
<dbReference type="NCBIfam" id="TIGR01662">
    <property type="entry name" value="HAD-SF-IIIA"/>
    <property type="match status" value="1"/>
</dbReference>
<dbReference type="InterPro" id="IPR006543">
    <property type="entry name" value="Histidinol-phos"/>
</dbReference>
<dbReference type="AlphaFoldDB" id="A0A1W6ZTS3"/>
<evidence type="ECO:0000256" key="3">
    <source>
        <dbReference type="ARBA" id="ARBA00022723"/>
    </source>
</evidence>
<dbReference type="Proteomes" id="UP000194137">
    <property type="component" value="Chromosome"/>
</dbReference>
<dbReference type="InterPro" id="IPR023214">
    <property type="entry name" value="HAD_sf"/>
</dbReference>
<evidence type="ECO:0000256" key="9">
    <source>
        <dbReference type="PIRSR" id="PIRSR004682-2"/>
    </source>
</evidence>
<feature type="binding site" evidence="9">
    <location>
        <begin position="20"/>
        <end position="23"/>
    </location>
    <ligand>
        <name>substrate</name>
    </ligand>
</feature>
<dbReference type="GO" id="GO:0005975">
    <property type="term" value="P:carbohydrate metabolic process"/>
    <property type="evidence" value="ECO:0007669"/>
    <property type="project" value="InterPro"/>
</dbReference>
<feature type="binding site" evidence="9">
    <location>
        <begin position="111"/>
        <end position="112"/>
    </location>
    <ligand>
        <name>substrate</name>
    </ligand>
</feature>
<gene>
    <name evidence="12" type="ORF">CAK95_17570</name>
</gene>
<feature type="binding site" evidence="11">
    <location>
        <position position="14"/>
    </location>
    <ligand>
        <name>Mg(2+)</name>
        <dbReference type="ChEBI" id="CHEBI:18420"/>
    </ligand>
</feature>
<dbReference type="NCBIfam" id="TIGR01656">
    <property type="entry name" value="Histidinol-ppas"/>
    <property type="match status" value="1"/>
</dbReference>
<feature type="binding site" evidence="11">
    <location>
        <position position="12"/>
    </location>
    <ligand>
        <name>Mg(2+)</name>
        <dbReference type="ChEBI" id="CHEBI:18420"/>
    </ligand>
</feature>
<name>A0A1W6ZTS3_9HYPH</name>
<protein>
    <recommendedName>
        <fullName evidence="6 7">D,D-heptose 1,7-bisphosphate phosphatase</fullName>
        <ecNumber evidence="7">3.1.3.-</ecNumber>
    </recommendedName>
</protein>
<accession>A0A1W6ZTS3</accession>
<evidence type="ECO:0000256" key="4">
    <source>
        <dbReference type="ARBA" id="ARBA00022801"/>
    </source>
</evidence>
<comment type="subcellular location">
    <subcellularLocation>
        <location evidence="1 7">Cytoplasm</location>
    </subcellularLocation>
</comment>
<dbReference type="InterPro" id="IPR004446">
    <property type="entry name" value="Heptose_bisP_phosphatase"/>
</dbReference>
<comment type="cofactor">
    <cofactor evidence="11">
        <name>Zn(2+)</name>
        <dbReference type="ChEBI" id="CHEBI:29105"/>
    </cofactor>
</comment>
<dbReference type="Gene3D" id="3.40.50.1000">
    <property type="entry name" value="HAD superfamily/HAD-like"/>
    <property type="match status" value="1"/>
</dbReference>
<dbReference type="GO" id="GO:0005737">
    <property type="term" value="C:cytoplasm"/>
    <property type="evidence" value="ECO:0007669"/>
    <property type="project" value="UniProtKB-SubCell"/>
</dbReference>
<evidence type="ECO:0000256" key="2">
    <source>
        <dbReference type="ARBA" id="ARBA00022490"/>
    </source>
</evidence>
<comment type="cofactor">
    <cofactor evidence="11">
        <name>Mg(2+)</name>
        <dbReference type="ChEBI" id="CHEBI:18420"/>
    </cofactor>
</comment>
<keyword evidence="4 7" id="KW-0378">Hydrolase</keyword>